<protein>
    <recommendedName>
        <fullName evidence="2">HTH cro/C1-type domain-containing protein</fullName>
    </recommendedName>
</protein>
<evidence type="ECO:0000259" key="2">
    <source>
        <dbReference type="PROSITE" id="PS50943"/>
    </source>
</evidence>
<gene>
    <name evidence="3" type="ORF">YK48G_18790</name>
</gene>
<proteinExistence type="predicted"/>
<dbReference type="PANTHER" id="PTHR46797:SF1">
    <property type="entry name" value="METHYLPHOSPHONATE SYNTHASE"/>
    <property type="match status" value="1"/>
</dbReference>
<reference evidence="3 4" key="1">
    <citation type="journal article" date="2021" name="Int. J. Syst. Evol. Microbiol.">
        <title>Lentilactobacillus fungorum sp. nov., isolated from spent mushroom substrates.</title>
        <authorList>
            <person name="Tohno M."/>
            <person name="Tanizawa Y."/>
            <person name="Kojima Y."/>
            <person name="Sakamoto M."/>
            <person name="Ohkuma M."/>
            <person name="Kobayashi H."/>
        </authorList>
    </citation>
    <scope>NUCLEOTIDE SEQUENCE [LARGE SCALE GENOMIC DNA]</scope>
    <source>
        <strain evidence="3 4">YK48G</strain>
    </source>
</reference>
<dbReference type="PROSITE" id="PS50943">
    <property type="entry name" value="HTH_CROC1"/>
    <property type="match status" value="1"/>
</dbReference>
<sequence length="113" mass="12896">MNKFSIGDIVKQRRKQLGMTQDQLAELSELSINFLSKFENRGKQNISVTTLLKLADALRLEPIDLLKGVPTVIGTKQSSQEQLLLKKLHAIEDTKRDRLIDAFMKLIDIMDED</sequence>
<evidence type="ECO:0000313" key="3">
    <source>
        <dbReference type="EMBL" id="GHP14454.1"/>
    </source>
</evidence>
<dbReference type="SUPFAM" id="SSF47413">
    <property type="entry name" value="lambda repressor-like DNA-binding domains"/>
    <property type="match status" value="1"/>
</dbReference>
<dbReference type="Gene3D" id="1.10.260.40">
    <property type="entry name" value="lambda repressor-like DNA-binding domains"/>
    <property type="match status" value="1"/>
</dbReference>
<dbReference type="InterPro" id="IPR001387">
    <property type="entry name" value="Cro/C1-type_HTH"/>
</dbReference>
<keyword evidence="4" id="KW-1185">Reference proteome</keyword>
<dbReference type="InterPro" id="IPR010982">
    <property type="entry name" value="Lambda_DNA-bd_dom_sf"/>
</dbReference>
<dbReference type="PANTHER" id="PTHR46797">
    <property type="entry name" value="HTH-TYPE TRANSCRIPTIONAL REGULATOR"/>
    <property type="match status" value="1"/>
</dbReference>
<comment type="caution">
    <text evidence="3">The sequence shown here is derived from an EMBL/GenBank/DDBJ whole genome shotgun (WGS) entry which is preliminary data.</text>
</comment>
<dbReference type="RefSeq" id="WP_203630450.1">
    <property type="nucleotide sequence ID" value="NZ_BNJR01000016.1"/>
</dbReference>
<evidence type="ECO:0000256" key="1">
    <source>
        <dbReference type="ARBA" id="ARBA00023125"/>
    </source>
</evidence>
<accession>A0ABQ3W4P0</accession>
<organism evidence="3 4">
    <name type="scientific">Lentilactobacillus fungorum</name>
    <dbReference type="NCBI Taxonomy" id="2201250"/>
    <lineage>
        <taxon>Bacteria</taxon>
        <taxon>Bacillati</taxon>
        <taxon>Bacillota</taxon>
        <taxon>Bacilli</taxon>
        <taxon>Lactobacillales</taxon>
        <taxon>Lactobacillaceae</taxon>
        <taxon>Lentilactobacillus</taxon>
    </lineage>
</organism>
<dbReference type="InterPro" id="IPR050807">
    <property type="entry name" value="TransReg_Diox_bact_type"/>
</dbReference>
<feature type="domain" description="HTH cro/C1-type" evidence="2">
    <location>
        <begin position="10"/>
        <end position="66"/>
    </location>
</feature>
<dbReference type="EMBL" id="BNJR01000016">
    <property type="protein sequence ID" value="GHP14454.1"/>
    <property type="molecule type" value="Genomic_DNA"/>
</dbReference>
<dbReference type="Proteomes" id="UP000604765">
    <property type="component" value="Unassembled WGS sequence"/>
</dbReference>
<name>A0ABQ3W4P0_9LACO</name>
<dbReference type="SMART" id="SM00530">
    <property type="entry name" value="HTH_XRE"/>
    <property type="match status" value="1"/>
</dbReference>
<dbReference type="Pfam" id="PF01381">
    <property type="entry name" value="HTH_3"/>
    <property type="match status" value="1"/>
</dbReference>
<keyword evidence="1" id="KW-0238">DNA-binding</keyword>
<evidence type="ECO:0000313" key="4">
    <source>
        <dbReference type="Proteomes" id="UP000604765"/>
    </source>
</evidence>
<dbReference type="CDD" id="cd00093">
    <property type="entry name" value="HTH_XRE"/>
    <property type="match status" value="1"/>
</dbReference>